<dbReference type="GO" id="GO:0015562">
    <property type="term" value="F:efflux transmembrane transporter activity"/>
    <property type="evidence" value="ECO:0007669"/>
    <property type="project" value="TreeGrafter"/>
</dbReference>
<comment type="similarity">
    <text evidence="1">Belongs to the membrane fusion protein (MFP) (TC 8.A.1) family.</text>
</comment>
<comment type="caution">
    <text evidence="2">The sequence shown here is derived from an EMBL/GenBank/DDBJ whole genome shotgun (WGS) entry which is preliminary data.</text>
</comment>
<dbReference type="SUPFAM" id="SSF111369">
    <property type="entry name" value="HlyD-like secretion proteins"/>
    <property type="match status" value="1"/>
</dbReference>
<dbReference type="Gene3D" id="1.10.287.470">
    <property type="entry name" value="Helix hairpin bin"/>
    <property type="match status" value="1"/>
</dbReference>
<dbReference type="Proteomes" id="UP000022311">
    <property type="component" value="Unassembled WGS sequence"/>
</dbReference>
<dbReference type="PANTHER" id="PTHR30469:SF15">
    <property type="entry name" value="HLYD FAMILY OF SECRETION PROTEINS"/>
    <property type="match status" value="1"/>
</dbReference>
<protein>
    <submittedName>
        <fullName evidence="2">Efflux transporter, RND family, MFP subunit</fullName>
    </submittedName>
</protein>
<reference evidence="2 3" key="1">
    <citation type="submission" date="2014-01" db="EMBL/GenBank/DDBJ databases">
        <authorList>
            <person name="Durkin A.S."/>
            <person name="McCorrison J."/>
            <person name="Torralba M."/>
            <person name="Gillis M."/>
            <person name="Haft D.H."/>
            <person name="Methe B."/>
            <person name="Sutton G."/>
            <person name="Nelson K.E."/>
        </authorList>
    </citation>
    <scope>NUCLEOTIDE SEQUENCE [LARGE SCALE GENOMIC DNA]</scope>
    <source>
        <strain evidence="2 3">205/92</strain>
    </source>
</reference>
<dbReference type="Gene3D" id="2.40.50.100">
    <property type="match status" value="1"/>
</dbReference>
<proteinExistence type="inferred from homology"/>
<organism evidence="2 3">
    <name type="scientific">Providencia alcalifaciens 205/92</name>
    <dbReference type="NCBI Taxonomy" id="1256988"/>
    <lineage>
        <taxon>Bacteria</taxon>
        <taxon>Pseudomonadati</taxon>
        <taxon>Pseudomonadota</taxon>
        <taxon>Gammaproteobacteria</taxon>
        <taxon>Enterobacterales</taxon>
        <taxon>Morganellaceae</taxon>
        <taxon>Providencia</taxon>
    </lineage>
</organism>
<accession>A0AAV3M2A4</accession>
<dbReference type="AlphaFoldDB" id="A0AAV3M2A4"/>
<evidence type="ECO:0000313" key="2">
    <source>
        <dbReference type="EMBL" id="EUD09599.1"/>
    </source>
</evidence>
<dbReference type="EMBL" id="JALD01000072">
    <property type="protein sequence ID" value="EUD09599.1"/>
    <property type="molecule type" value="Genomic_DNA"/>
</dbReference>
<dbReference type="NCBIfam" id="TIGR01730">
    <property type="entry name" value="RND_mfp"/>
    <property type="match status" value="1"/>
</dbReference>
<name>A0AAV3M2A4_9GAMM</name>
<dbReference type="Gene3D" id="2.40.420.20">
    <property type="match status" value="1"/>
</dbReference>
<sequence length="387" mass="42852">MLVYGNAQIISLIYTNITIDMCGPMIRLSITLILLYSLFISPASLSETVRLNVTSPEQTTYAETFSLPGTFVARNEIAIGSPLQQQMVIDVLVEEGQWVEKNQLLAILESPIQNASVSQLQAETEKATAYIKQQKVVAEQAQKELSRLTPLAKTGAISTNDFEKAKSESLAALALLDASKAELRQLQAQLVKEKSQQEKSRIVAPISGVISERHAIRGMLSDNQLLFKIIENGEIEFDALAHISELKRLSSLERIQLKTLNNQMITGKLRYLSPKIDPISQQGRIRISLDENRDNLQAGESGTAIISNAEKLQTTLPYSAIRTLDNGERIIFIVVNNKVKQQKVTTGKIHNGRIEILSPISSDIFVVTNAQAFLTENDTVSPVKDRQ</sequence>
<dbReference type="InterPro" id="IPR006143">
    <property type="entry name" value="RND_pump_MFP"/>
</dbReference>
<evidence type="ECO:0000256" key="1">
    <source>
        <dbReference type="ARBA" id="ARBA00009477"/>
    </source>
</evidence>
<dbReference type="PANTHER" id="PTHR30469">
    <property type="entry name" value="MULTIDRUG RESISTANCE PROTEIN MDTA"/>
    <property type="match status" value="1"/>
</dbReference>
<evidence type="ECO:0000313" key="3">
    <source>
        <dbReference type="Proteomes" id="UP000022311"/>
    </source>
</evidence>
<gene>
    <name evidence="2" type="ORF">HMPREF1563_3997</name>
</gene>
<dbReference type="GO" id="GO:1990281">
    <property type="term" value="C:efflux pump complex"/>
    <property type="evidence" value="ECO:0007669"/>
    <property type="project" value="TreeGrafter"/>
</dbReference>
<dbReference type="Gene3D" id="2.40.30.170">
    <property type="match status" value="1"/>
</dbReference>